<proteinExistence type="predicted"/>
<sequence>MGLYEALNGGKLTVPKTVLKLEADLKKEWTTRDREAKQALKNQTTTTTKGGTKRKANDDNAHAGPSSATATKKARTIATPKPKAAPKPPAAEPAPAKKQTARRGGTSASRADSHAVSSRPSPPPP</sequence>
<evidence type="ECO:0000313" key="3">
    <source>
        <dbReference type="Proteomes" id="UP001323405"/>
    </source>
</evidence>
<evidence type="ECO:0000313" key="2">
    <source>
        <dbReference type="EMBL" id="KAK4654297.1"/>
    </source>
</evidence>
<dbReference type="RefSeq" id="XP_062743272.1">
    <property type="nucleotide sequence ID" value="XM_062883655.1"/>
</dbReference>
<evidence type="ECO:0008006" key="4">
    <source>
        <dbReference type="Google" id="ProtNLM"/>
    </source>
</evidence>
<gene>
    <name evidence="2" type="ORF">QC762_0064160</name>
</gene>
<comment type="caution">
    <text evidence="2">The sequence shown here is derived from an EMBL/GenBank/DDBJ whole genome shotgun (WGS) entry which is preliminary data.</text>
</comment>
<reference evidence="2 3" key="1">
    <citation type="journal article" date="2023" name="bioRxiv">
        <title>High-quality genome assemblies of four members of thePodospora anserinaspecies complex.</title>
        <authorList>
            <person name="Ament-Velasquez S.L."/>
            <person name="Vogan A.A."/>
            <person name="Wallerman O."/>
            <person name="Hartmann F."/>
            <person name="Gautier V."/>
            <person name="Silar P."/>
            <person name="Giraud T."/>
            <person name="Johannesson H."/>
        </authorList>
    </citation>
    <scope>NUCLEOTIDE SEQUENCE [LARGE SCALE GENOMIC DNA]</scope>
    <source>
        <strain evidence="2 3">CBS 415.72m</strain>
    </source>
</reference>
<name>A0ABR0GEV2_9PEZI</name>
<dbReference type="EMBL" id="JAFFHA010000006">
    <property type="protein sequence ID" value="KAK4654297.1"/>
    <property type="molecule type" value="Genomic_DNA"/>
</dbReference>
<organism evidence="2 3">
    <name type="scientific">Podospora pseudocomata</name>
    <dbReference type="NCBI Taxonomy" id="2093779"/>
    <lineage>
        <taxon>Eukaryota</taxon>
        <taxon>Fungi</taxon>
        <taxon>Dikarya</taxon>
        <taxon>Ascomycota</taxon>
        <taxon>Pezizomycotina</taxon>
        <taxon>Sordariomycetes</taxon>
        <taxon>Sordariomycetidae</taxon>
        <taxon>Sordariales</taxon>
        <taxon>Podosporaceae</taxon>
        <taxon>Podospora</taxon>
    </lineage>
</organism>
<feature type="region of interest" description="Disordered" evidence="1">
    <location>
        <begin position="27"/>
        <end position="125"/>
    </location>
</feature>
<accession>A0ABR0GEV2</accession>
<feature type="compositionally biased region" description="Basic and acidic residues" evidence="1">
    <location>
        <begin position="27"/>
        <end position="38"/>
    </location>
</feature>
<feature type="compositionally biased region" description="Low complexity" evidence="1">
    <location>
        <begin position="68"/>
        <end position="82"/>
    </location>
</feature>
<dbReference type="Proteomes" id="UP001323405">
    <property type="component" value="Unassembled WGS sequence"/>
</dbReference>
<evidence type="ECO:0000256" key="1">
    <source>
        <dbReference type="SAM" id="MobiDB-lite"/>
    </source>
</evidence>
<feature type="compositionally biased region" description="Polar residues" evidence="1">
    <location>
        <begin position="106"/>
        <end position="119"/>
    </location>
</feature>
<dbReference type="GeneID" id="87903315"/>
<feature type="compositionally biased region" description="Pro residues" evidence="1">
    <location>
        <begin position="83"/>
        <end position="92"/>
    </location>
</feature>
<protein>
    <recommendedName>
        <fullName evidence="4">HMG box domain-containing protein</fullName>
    </recommendedName>
</protein>
<keyword evidence="3" id="KW-1185">Reference proteome</keyword>